<reference evidence="7" key="1">
    <citation type="submission" date="2016-04" db="EMBL/GenBank/DDBJ databases">
        <authorList>
            <person name="Antunes L.P."/>
            <person name="Martins L.F."/>
            <person name="Pereira R.V."/>
            <person name="Thomas A.M."/>
            <person name="Barbosa D."/>
            <person name="Nascimento L."/>
            <person name="Silva G.M."/>
            <person name="Condomitti G.W."/>
            <person name="Digiampietri L.A."/>
            <person name="Lombardi K.C."/>
            <person name="Ramos P.L."/>
            <person name="Quaggio R.B."/>
            <person name="Oliveira J.C."/>
            <person name="Pascon R.C."/>
            <person name="Cruz J.B."/>
            <person name="Silva A.M."/>
            <person name="Setubal J.C."/>
        </authorList>
    </citation>
    <scope>NUCLEOTIDE SEQUENCE [LARGE SCALE GENOMIC DNA]</scope>
</reference>
<evidence type="ECO:0000256" key="5">
    <source>
        <dbReference type="RuleBase" id="RU362118"/>
    </source>
</evidence>
<dbReference type="SUPFAM" id="SSF53383">
    <property type="entry name" value="PLP-dependent transferases"/>
    <property type="match status" value="1"/>
</dbReference>
<evidence type="ECO:0000313" key="7">
    <source>
        <dbReference type="Proteomes" id="UP000194267"/>
    </source>
</evidence>
<dbReference type="PANTHER" id="PTHR43500:SF1">
    <property type="entry name" value="CYSTATHIONINE BETA-LYASE-RELATED"/>
    <property type="match status" value="1"/>
</dbReference>
<dbReference type="InterPro" id="IPR015424">
    <property type="entry name" value="PyrdxlP-dep_Trfase"/>
</dbReference>
<comment type="caution">
    <text evidence="6">The sequence shown here is derived from an EMBL/GenBank/DDBJ whole genome shotgun (WGS) entry which is preliminary data.</text>
</comment>
<dbReference type="EMBL" id="LWLV01000608">
    <property type="protein sequence ID" value="OTA41278.1"/>
    <property type="molecule type" value="Genomic_DNA"/>
</dbReference>
<dbReference type="Gene3D" id="3.90.1150.10">
    <property type="entry name" value="Aspartate Aminotransferase, domain 1"/>
    <property type="match status" value="1"/>
</dbReference>
<keyword evidence="3 5" id="KW-0663">Pyridoxal phosphate</keyword>
<accession>A0A1Y2T4H5</accession>
<dbReference type="GO" id="GO:0019346">
    <property type="term" value="P:transsulfuration"/>
    <property type="evidence" value="ECO:0007669"/>
    <property type="project" value="InterPro"/>
</dbReference>
<organism evidence="6 7">
    <name type="scientific">Symbiobacterium thermophilum</name>
    <dbReference type="NCBI Taxonomy" id="2734"/>
    <lineage>
        <taxon>Bacteria</taxon>
        <taxon>Bacillati</taxon>
        <taxon>Bacillota</taxon>
        <taxon>Clostridia</taxon>
        <taxon>Eubacteriales</taxon>
        <taxon>Symbiobacteriaceae</taxon>
        <taxon>Symbiobacterium</taxon>
    </lineage>
</organism>
<gene>
    <name evidence="6" type="ORF">A6D92_08185</name>
</gene>
<evidence type="ECO:0000256" key="1">
    <source>
        <dbReference type="ARBA" id="ARBA00001933"/>
    </source>
</evidence>
<name>A0A1Y2T4H5_SYMTR</name>
<evidence type="ECO:0000256" key="2">
    <source>
        <dbReference type="ARBA" id="ARBA00009077"/>
    </source>
</evidence>
<comment type="similarity">
    <text evidence="2 5">Belongs to the trans-sulfuration enzymes family.</text>
</comment>
<dbReference type="GO" id="GO:0047804">
    <property type="term" value="F:cysteine-S-conjugate beta-lyase activity"/>
    <property type="evidence" value="ECO:0007669"/>
    <property type="project" value="InterPro"/>
</dbReference>
<evidence type="ECO:0000256" key="4">
    <source>
        <dbReference type="ARBA" id="ARBA00023239"/>
    </source>
</evidence>
<dbReference type="InterPro" id="IPR006233">
    <property type="entry name" value="Cys_b_lyase_bac"/>
</dbReference>
<dbReference type="InterPro" id="IPR015422">
    <property type="entry name" value="PyrdxlP-dep_Trfase_small"/>
</dbReference>
<sequence>MRGASGLLSFELDTGDLKQVSRFVDALRLFRLGVSWGGYESLVWLPVIGAMHRAPEEQWPNPGLVRIHVGLEDVDDLLEDLDRALRAL</sequence>
<keyword evidence="4" id="KW-0456">Lyase</keyword>
<evidence type="ECO:0008006" key="8">
    <source>
        <dbReference type="Google" id="ProtNLM"/>
    </source>
</evidence>
<dbReference type="AlphaFoldDB" id="A0A1Y2T4H5"/>
<dbReference type="PANTHER" id="PTHR43500">
    <property type="entry name" value="CYSTATHIONINE BETA-LYASE-RELATED"/>
    <property type="match status" value="1"/>
</dbReference>
<dbReference type="GO" id="GO:0019450">
    <property type="term" value="P:L-cysteine catabolic process to pyruvate"/>
    <property type="evidence" value="ECO:0007669"/>
    <property type="project" value="TreeGrafter"/>
</dbReference>
<dbReference type="InterPro" id="IPR000277">
    <property type="entry name" value="Cys/Met-Metab_PyrdxlP-dep_enz"/>
</dbReference>
<dbReference type="Proteomes" id="UP000194267">
    <property type="component" value="Unassembled WGS sequence"/>
</dbReference>
<dbReference type="GO" id="GO:0030170">
    <property type="term" value="F:pyridoxal phosphate binding"/>
    <property type="evidence" value="ECO:0007669"/>
    <property type="project" value="InterPro"/>
</dbReference>
<protein>
    <recommendedName>
        <fullName evidence="8">Cystathionine beta-lyase</fullName>
    </recommendedName>
</protein>
<evidence type="ECO:0000256" key="3">
    <source>
        <dbReference type="ARBA" id="ARBA00022898"/>
    </source>
</evidence>
<proteinExistence type="inferred from homology"/>
<evidence type="ECO:0000313" key="6">
    <source>
        <dbReference type="EMBL" id="OTA41278.1"/>
    </source>
</evidence>
<comment type="cofactor">
    <cofactor evidence="1 5">
        <name>pyridoxal 5'-phosphate</name>
        <dbReference type="ChEBI" id="CHEBI:597326"/>
    </cofactor>
</comment>
<dbReference type="Pfam" id="PF01053">
    <property type="entry name" value="Cys_Met_Meta_PP"/>
    <property type="match status" value="1"/>
</dbReference>